<evidence type="ECO:0000256" key="5">
    <source>
        <dbReference type="ARBA" id="ARBA00016034"/>
    </source>
</evidence>
<dbReference type="Proteomes" id="UP000729913">
    <property type="component" value="Unassembled WGS sequence"/>
</dbReference>
<evidence type="ECO:0000256" key="6">
    <source>
        <dbReference type="ARBA" id="ARBA00022448"/>
    </source>
</evidence>
<keyword evidence="8" id="KW-0694">RNA-binding</keyword>
<dbReference type="PANTHER" id="PTHR13403">
    <property type="entry name" value="SNURPORTIN1 RNUT1 PROTEIN RNA, U TRANSPORTER 1"/>
    <property type="match status" value="1"/>
</dbReference>
<evidence type="ECO:0000256" key="10">
    <source>
        <dbReference type="SAM" id="MobiDB-lite"/>
    </source>
</evidence>
<keyword evidence="9" id="KW-0539">Nucleus</keyword>
<evidence type="ECO:0000256" key="1">
    <source>
        <dbReference type="ARBA" id="ARBA00003975"/>
    </source>
</evidence>
<sequence>MSFSKLKPITTEDFVLAIAVSCPFQMLYHHYISDLVNASPKGKNDTWIAFCKSLQGSDQPVKRSWRVWVHKIFMKNLHEIELEFWQRSYYISDPANSFKILGYLEEAMTTTKLTEQEIKSTKKYLRERSGVECGESCSDNDSNDSKKISSDEEIIDVKVNEESGVQPDGLYDQGSEDSGLGSADAPKGKKSANVANPNLEAAENTIKPIDPAQIGPLRVNQIITCLSRSAVVNSARAILEEVLLSENECDEPATIDYNYRLKRNKLYINTLMLSEWMMDVPENFCDEWFMLPCPKGRRALIVARKGKTQVFTRRGNKIIEFNSALPGGNYENHSKNSTILDCIWVKKDQSYYVLDVLNWSNQTLLDCDAEFRHFWLSSKLGESPEFSEQSKFNKYPFVALPKIFCNENLSDFVHNLSLNLPLDGFLFYHRKGFYMNGHSPLVTWLKPFMISEVLSIAVPPELDKKPEGYLDFKHYILSKNRRKKILESSNESQMDVAVDEDCEEE</sequence>
<dbReference type="GO" id="GO:0061015">
    <property type="term" value="P:snRNA import into nucleus"/>
    <property type="evidence" value="ECO:0007669"/>
    <property type="project" value="InterPro"/>
</dbReference>
<organism evidence="12 13">
    <name type="scientific">Cotesia typhae</name>
    <dbReference type="NCBI Taxonomy" id="2053667"/>
    <lineage>
        <taxon>Eukaryota</taxon>
        <taxon>Metazoa</taxon>
        <taxon>Ecdysozoa</taxon>
        <taxon>Arthropoda</taxon>
        <taxon>Hexapoda</taxon>
        <taxon>Insecta</taxon>
        <taxon>Pterygota</taxon>
        <taxon>Neoptera</taxon>
        <taxon>Endopterygota</taxon>
        <taxon>Hymenoptera</taxon>
        <taxon>Apocrita</taxon>
        <taxon>Ichneumonoidea</taxon>
        <taxon>Braconidae</taxon>
        <taxon>Microgastrinae</taxon>
        <taxon>Cotesia</taxon>
    </lineage>
</organism>
<comment type="caution">
    <text evidence="12">The sequence shown here is derived from an EMBL/GenBank/DDBJ whole genome shotgun (WGS) entry which is preliminary data.</text>
</comment>
<feature type="compositionally biased region" description="Basic and acidic residues" evidence="10">
    <location>
        <begin position="143"/>
        <end position="161"/>
    </location>
</feature>
<dbReference type="GO" id="GO:0003723">
    <property type="term" value="F:RNA binding"/>
    <property type="evidence" value="ECO:0007669"/>
    <property type="project" value="UniProtKB-KW"/>
</dbReference>
<dbReference type="EMBL" id="JAAOIC020000039">
    <property type="protein sequence ID" value="KAG8038933.1"/>
    <property type="molecule type" value="Genomic_DNA"/>
</dbReference>
<comment type="subcellular location">
    <subcellularLocation>
        <location evidence="3">Cytoplasm</location>
    </subcellularLocation>
    <subcellularLocation>
        <location evidence="2">Nucleus</location>
    </subcellularLocation>
</comment>
<reference evidence="12" key="2">
    <citation type="submission" date="2021-04" db="EMBL/GenBank/DDBJ databases">
        <title>Genome-wide patterns of bracovirus chromosomal integration into multiple host tissues during parasitism.</title>
        <authorList>
            <person name="Chebbi M.A.C."/>
        </authorList>
    </citation>
    <scope>NUCLEOTIDE SEQUENCE</scope>
    <source>
        <tissue evidence="12">Whole body</tissue>
    </source>
</reference>
<keyword evidence="6" id="KW-0813">Transport</keyword>
<reference evidence="12" key="1">
    <citation type="submission" date="2020-03" db="EMBL/GenBank/DDBJ databases">
        <authorList>
            <person name="Chebbi M.A."/>
            <person name="Drezen J.M."/>
        </authorList>
    </citation>
    <scope>NUCLEOTIDE SEQUENCE</scope>
    <source>
        <tissue evidence="12">Whole body</tissue>
    </source>
</reference>
<protein>
    <recommendedName>
        <fullName evidence="5">Snurportin-1</fullName>
    </recommendedName>
</protein>
<name>A0A8J5R579_9HYME</name>
<gene>
    <name evidence="12" type="ORF">G9C98_003240</name>
</gene>
<dbReference type="OrthoDB" id="10003593at2759"/>
<keyword evidence="13" id="KW-1185">Reference proteome</keyword>
<evidence type="ECO:0000256" key="3">
    <source>
        <dbReference type="ARBA" id="ARBA00004496"/>
    </source>
</evidence>
<evidence type="ECO:0000259" key="11">
    <source>
        <dbReference type="Pfam" id="PF21974"/>
    </source>
</evidence>
<dbReference type="AlphaFoldDB" id="A0A8J5R579"/>
<dbReference type="InterPro" id="IPR047857">
    <property type="entry name" value="Snurportin1_C"/>
</dbReference>
<evidence type="ECO:0000256" key="9">
    <source>
        <dbReference type="ARBA" id="ARBA00023242"/>
    </source>
</evidence>
<dbReference type="InterPro" id="IPR017336">
    <property type="entry name" value="Snurportin-1"/>
</dbReference>
<evidence type="ECO:0000256" key="7">
    <source>
        <dbReference type="ARBA" id="ARBA00022490"/>
    </source>
</evidence>
<evidence type="ECO:0000313" key="13">
    <source>
        <dbReference type="Proteomes" id="UP000729913"/>
    </source>
</evidence>
<comment type="similarity">
    <text evidence="4">Belongs to the snurportin family.</text>
</comment>
<dbReference type="CDD" id="cd09232">
    <property type="entry name" value="Snurportin-1_C"/>
    <property type="match status" value="1"/>
</dbReference>
<dbReference type="Pfam" id="PF21974">
    <property type="entry name" value="SPN1_m3Gcap_bd"/>
    <property type="match status" value="1"/>
</dbReference>
<feature type="domain" description="Snurportin-1 m3G cap-binding" evidence="11">
    <location>
        <begin position="271"/>
        <end position="447"/>
    </location>
</feature>
<evidence type="ECO:0000313" key="12">
    <source>
        <dbReference type="EMBL" id="KAG8038933.1"/>
    </source>
</evidence>
<dbReference type="PANTHER" id="PTHR13403:SF6">
    <property type="entry name" value="SNURPORTIN-1"/>
    <property type="match status" value="1"/>
</dbReference>
<dbReference type="GO" id="GO:0005634">
    <property type="term" value="C:nucleus"/>
    <property type="evidence" value="ECO:0007669"/>
    <property type="project" value="UniProtKB-SubCell"/>
</dbReference>
<evidence type="ECO:0000256" key="8">
    <source>
        <dbReference type="ARBA" id="ARBA00022884"/>
    </source>
</evidence>
<feature type="region of interest" description="Disordered" evidence="10">
    <location>
        <begin position="132"/>
        <end position="193"/>
    </location>
</feature>
<keyword evidence="7" id="KW-0963">Cytoplasm</keyword>
<proteinExistence type="inferred from homology"/>
<evidence type="ECO:0000256" key="2">
    <source>
        <dbReference type="ARBA" id="ARBA00004123"/>
    </source>
</evidence>
<evidence type="ECO:0000256" key="4">
    <source>
        <dbReference type="ARBA" id="ARBA00007540"/>
    </source>
</evidence>
<dbReference type="GO" id="GO:0005737">
    <property type="term" value="C:cytoplasm"/>
    <property type="evidence" value="ECO:0007669"/>
    <property type="project" value="UniProtKB-SubCell"/>
</dbReference>
<comment type="function">
    <text evidence="1">Functions as an U snRNP-specific nuclear import adapter. Involved in the trimethylguanosine (m3G)-cap-dependent nuclear import of U snRNPs. Binds specifically to the terminal m3G-cap U snRNAs.</text>
</comment>
<accession>A0A8J5R579</accession>